<dbReference type="EMBL" id="CP011125">
    <property type="protein sequence ID" value="AKF05848.1"/>
    <property type="molecule type" value="Genomic_DNA"/>
</dbReference>
<protein>
    <submittedName>
        <fullName evidence="1">Uncharacterized protein</fullName>
    </submittedName>
</protein>
<gene>
    <name evidence="1" type="ORF">DB32_002997</name>
</gene>
<dbReference type="KEGG" id="samy:DB32_002997"/>
<name>A0A0F6W2L8_9BACT</name>
<accession>A0A0F6W2L8</accession>
<evidence type="ECO:0000313" key="1">
    <source>
        <dbReference type="EMBL" id="AKF05848.1"/>
    </source>
</evidence>
<proteinExistence type="predicted"/>
<reference evidence="1 2" key="1">
    <citation type="submission" date="2015-03" db="EMBL/GenBank/DDBJ databases">
        <title>Genome assembly of Sandaracinus amylolyticus DSM 53668.</title>
        <authorList>
            <person name="Sharma G."/>
            <person name="Subramanian S."/>
        </authorList>
    </citation>
    <scope>NUCLEOTIDE SEQUENCE [LARGE SCALE GENOMIC DNA]</scope>
    <source>
        <strain evidence="1 2">DSM 53668</strain>
    </source>
</reference>
<organism evidence="1 2">
    <name type="scientific">Sandaracinus amylolyticus</name>
    <dbReference type="NCBI Taxonomy" id="927083"/>
    <lineage>
        <taxon>Bacteria</taxon>
        <taxon>Pseudomonadati</taxon>
        <taxon>Myxococcota</taxon>
        <taxon>Polyangia</taxon>
        <taxon>Polyangiales</taxon>
        <taxon>Sandaracinaceae</taxon>
        <taxon>Sandaracinus</taxon>
    </lineage>
</organism>
<dbReference type="Proteomes" id="UP000034883">
    <property type="component" value="Chromosome"/>
</dbReference>
<dbReference type="RefSeq" id="WP_075097909.1">
    <property type="nucleotide sequence ID" value="NZ_CP011125.1"/>
</dbReference>
<dbReference type="OrthoDB" id="5503286at2"/>
<evidence type="ECO:0000313" key="2">
    <source>
        <dbReference type="Proteomes" id="UP000034883"/>
    </source>
</evidence>
<keyword evidence="2" id="KW-1185">Reference proteome</keyword>
<sequence length="205" mass="23697">MADLHQLLSEKAGIHAIAAHLDALDHEERERQANDLSGREQALLWEMAADGPRIDLAHFVPRQRAELEPVHHPGRNTIPTFRYFQHFEKRFCKPRGETGRLFGYNASNASFVHPGYFVAYDTAGHDEWADRGPVVIDYHLVPDEDVPSAWPKVVPNSVGLQRLVYFRTRDFMRRVSQHVSIGRASKEDEHGDRELDFWFTLCRRD</sequence>
<dbReference type="AlphaFoldDB" id="A0A0F6W2L8"/>